<dbReference type="GeneID" id="75918086"/>
<dbReference type="RefSeq" id="XP_051439941.1">
    <property type="nucleotide sequence ID" value="XM_051592744.1"/>
</dbReference>
<name>A0AAD5H6X2_UMBRA</name>
<feature type="region of interest" description="Disordered" evidence="2">
    <location>
        <begin position="1"/>
        <end position="30"/>
    </location>
</feature>
<feature type="region of interest" description="Disordered" evidence="2">
    <location>
        <begin position="224"/>
        <end position="299"/>
    </location>
</feature>
<dbReference type="InterPro" id="IPR035979">
    <property type="entry name" value="RBD_domain_sf"/>
</dbReference>
<dbReference type="PROSITE" id="PS50102">
    <property type="entry name" value="RRM"/>
    <property type="match status" value="1"/>
</dbReference>
<feature type="domain" description="RRM" evidence="3">
    <location>
        <begin position="333"/>
        <end position="404"/>
    </location>
</feature>
<comment type="caution">
    <text evidence="4">The sequence shown here is derived from an EMBL/GenBank/DDBJ whole genome shotgun (WGS) entry which is preliminary data.</text>
</comment>
<organism evidence="4 5">
    <name type="scientific">Umbelopsis ramanniana AG</name>
    <dbReference type="NCBI Taxonomy" id="1314678"/>
    <lineage>
        <taxon>Eukaryota</taxon>
        <taxon>Fungi</taxon>
        <taxon>Fungi incertae sedis</taxon>
        <taxon>Mucoromycota</taxon>
        <taxon>Mucoromycotina</taxon>
        <taxon>Umbelopsidomycetes</taxon>
        <taxon>Umbelopsidales</taxon>
        <taxon>Umbelopsidaceae</taxon>
        <taxon>Umbelopsis</taxon>
    </lineage>
</organism>
<protein>
    <recommendedName>
        <fullName evidence="3">RRM domain-containing protein</fullName>
    </recommendedName>
</protein>
<feature type="compositionally biased region" description="Polar residues" evidence="2">
    <location>
        <begin position="86"/>
        <end position="110"/>
    </location>
</feature>
<feature type="compositionally biased region" description="Low complexity" evidence="2">
    <location>
        <begin position="224"/>
        <end position="236"/>
    </location>
</feature>
<evidence type="ECO:0000256" key="1">
    <source>
        <dbReference type="PROSITE-ProRule" id="PRU00176"/>
    </source>
</evidence>
<sequence length="404" mass="43898">MSNNDLNFDELEYDPTAFDDINPNELDADELEAELAREEAALLGEQANATEDKSDVPPAVEADASVTATTELEEQTYEKPSKKEPSNTSTQAQTAKEAANNDSTSNTYVSNPGYHRNNRRNNHRPMNAPHAMGHVMNYPVMGGGGMMTPPMMGMGMPFPNAMMGGFPGAPGMMNYSGTIHINPKFAGNVQVQQEMLRMQQQQQWQQQQQAMAFQQAGAMRMPFYNNTPGNRNTPRPFAGGQQSNKEESTTIHDAGVKAGRERNIPYGSTKRRPSQDHVVDKKRLQVDASKSATGQQGISIKGVSKSADVVTNSSDLAQAPTLEHPAVVGGKSSRLVIGNLAADVPETELHRLGKVVPGGIKELQVDRPAGKATLSFQTIDAAVTFRRKYNRTLVGGQHITVSFT</sequence>
<dbReference type="InterPro" id="IPR000504">
    <property type="entry name" value="RRM_dom"/>
</dbReference>
<dbReference type="GO" id="GO:0003723">
    <property type="term" value="F:RNA binding"/>
    <property type="evidence" value="ECO:0007669"/>
    <property type="project" value="UniProtKB-UniRule"/>
</dbReference>
<dbReference type="InterPro" id="IPR012677">
    <property type="entry name" value="Nucleotide-bd_a/b_plait_sf"/>
</dbReference>
<feature type="compositionally biased region" description="Basic and acidic residues" evidence="2">
    <location>
        <begin position="244"/>
        <end position="263"/>
    </location>
</feature>
<evidence type="ECO:0000313" key="5">
    <source>
        <dbReference type="Proteomes" id="UP001206595"/>
    </source>
</evidence>
<proteinExistence type="predicted"/>
<dbReference type="Gene3D" id="3.30.70.330">
    <property type="match status" value="1"/>
</dbReference>
<evidence type="ECO:0000313" key="4">
    <source>
        <dbReference type="EMBL" id="KAI8574935.1"/>
    </source>
</evidence>
<reference evidence="4" key="2">
    <citation type="journal article" date="2022" name="Proc. Natl. Acad. Sci. U.S.A.">
        <title>Diploid-dominant life cycles characterize the early evolution of Fungi.</title>
        <authorList>
            <person name="Amses K.R."/>
            <person name="Simmons D.R."/>
            <person name="Longcore J.E."/>
            <person name="Mondo S.J."/>
            <person name="Seto K."/>
            <person name="Jeronimo G.H."/>
            <person name="Bonds A.E."/>
            <person name="Quandt C.A."/>
            <person name="Davis W.J."/>
            <person name="Chang Y."/>
            <person name="Federici B.A."/>
            <person name="Kuo A."/>
            <person name="LaButti K."/>
            <person name="Pangilinan J."/>
            <person name="Andreopoulos W."/>
            <person name="Tritt A."/>
            <person name="Riley R."/>
            <person name="Hundley H."/>
            <person name="Johnson J."/>
            <person name="Lipzen A."/>
            <person name="Barry K."/>
            <person name="Lang B.F."/>
            <person name="Cuomo C.A."/>
            <person name="Buchler N.E."/>
            <person name="Grigoriev I.V."/>
            <person name="Spatafora J.W."/>
            <person name="Stajich J.E."/>
            <person name="James T.Y."/>
        </authorList>
    </citation>
    <scope>NUCLEOTIDE SEQUENCE</scope>
    <source>
        <strain evidence="4">AG</strain>
    </source>
</reference>
<keyword evidence="5" id="KW-1185">Reference proteome</keyword>
<dbReference type="AlphaFoldDB" id="A0AAD5H6X2"/>
<dbReference type="EMBL" id="MU621027">
    <property type="protein sequence ID" value="KAI8574935.1"/>
    <property type="molecule type" value="Genomic_DNA"/>
</dbReference>
<feature type="compositionally biased region" description="Basic and acidic residues" evidence="2">
    <location>
        <begin position="76"/>
        <end position="85"/>
    </location>
</feature>
<reference evidence="4" key="1">
    <citation type="submission" date="2021-06" db="EMBL/GenBank/DDBJ databases">
        <authorList>
            <consortium name="DOE Joint Genome Institute"/>
            <person name="Mondo S.J."/>
            <person name="Amses K.R."/>
            <person name="Simmons D.R."/>
            <person name="Longcore J.E."/>
            <person name="Seto K."/>
            <person name="Alves G.H."/>
            <person name="Bonds A.E."/>
            <person name="Quandt C.A."/>
            <person name="Davis W.J."/>
            <person name="Chang Y."/>
            <person name="Letcher P.M."/>
            <person name="Powell M.J."/>
            <person name="Kuo A."/>
            <person name="Labutti K."/>
            <person name="Pangilinan J."/>
            <person name="Andreopoulos W."/>
            <person name="Tritt A."/>
            <person name="Riley R."/>
            <person name="Hundley H."/>
            <person name="Johnson J."/>
            <person name="Lipzen A."/>
            <person name="Barry K."/>
            <person name="Berbee M.L."/>
            <person name="Buchler N.E."/>
            <person name="Grigoriev I.V."/>
            <person name="Spatafora J.W."/>
            <person name="Stajich J.E."/>
            <person name="James T.Y."/>
        </authorList>
    </citation>
    <scope>NUCLEOTIDE SEQUENCE</scope>
    <source>
        <strain evidence="4">AG</strain>
    </source>
</reference>
<feature type="compositionally biased region" description="Basic and acidic residues" evidence="2">
    <location>
        <begin position="273"/>
        <end position="285"/>
    </location>
</feature>
<evidence type="ECO:0000259" key="3">
    <source>
        <dbReference type="PROSITE" id="PS50102"/>
    </source>
</evidence>
<feature type="compositionally biased region" description="Polar residues" evidence="2">
    <location>
        <begin position="288"/>
        <end position="298"/>
    </location>
</feature>
<gene>
    <name evidence="4" type="ORF">K450DRAFT_264068</name>
</gene>
<accession>A0AAD5H6X2</accession>
<feature type="region of interest" description="Disordered" evidence="2">
    <location>
        <begin position="42"/>
        <end position="129"/>
    </location>
</feature>
<evidence type="ECO:0000256" key="2">
    <source>
        <dbReference type="SAM" id="MobiDB-lite"/>
    </source>
</evidence>
<dbReference type="Proteomes" id="UP001206595">
    <property type="component" value="Unassembled WGS sequence"/>
</dbReference>
<keyword evidence="1" id="KW-0694">RNA-binding</keyword>
<dbReference type="SUPFAM" id="SSF54928">
    <property type="entry name" value="RNA-binding domain, RBD"/>
    <property type="match status" value="1"/>
</dbReference>
<dbReference type="CDD" id="cd00590">
    <property type="entry name" value="RRM_SF"/>
    <property type="match status" value="1"/>
</dbReference>